<sequence length="304" mass="36423">MEPKEIHQSIDLVYTWVDGDDPDYRKLVNQYSEKPLDLNPERTRDIYQLMKYSLRSVEKFAPWINHIYILTCRPQKPDWLDINHPKISIIHHDEVFDPEDVPTFNYNVIESYIHKIPELSDDFIYLNDDFLFGNDVYPEDFYTKDGKVLIHGTLFGENLGWRIYNKKNDIVGLGLIEHSPLLIRKEWWQSMQDARPELIEDIKSHKFREGTDVMTYKLYRWYALKYQSQHCSAIKLPDLLKIHAFHKITNNYKKQKRAFDWLEKKRPKFYCLNDDQGSNLNPDVVKLTQEFLRKGYPQKSGFEI</sequence>
<dbReference type="InterPro" id="IPR047141">
    <property type="entry name" value="Stealth"/>
</dbReference>
<dbReference type="PANTHER" id="PTHR24045:SF0">
    <property type="entry name" value="N-ACETYLGLUCOSAMINE-1-PHOSPHOTRANSFERASE SUBUNITS ALPHA_BETA"/>
    <property type="match status" value="1"/>
</dbReference>
<evidence type="ECO:0000259" key="8">
    <source>
        <dbReference type="Pfam" id="PF17103"/>
    </source>
</evidence>
<dbReference type="InterPro" id="IPR031358">
    <property type="entry name" value="Stealth_CR1"/>
</dbReference>
<dbReference type="Pfam" id="PF17101">
    <property type="entry name" value="Stealth_CR1"/>
    <property type="match status" value="1"/>
</dbReference>
<evidence type="ECO:0000256" key="3">
    <source>
        <dbReference type="ARBA" id="ARBA00022679"/>
    </source>
</evidence>
<dbReference type="Pfam" id="PF17103">
    <property type="entry name" value="Stealth_CR4"/>
    <property type="match status" value="1"/>
</dbReference>
<dbReference type="Pfam" id="PF11380">
    <property type="entry name" value="Stealth_CR2"/>
    <property type="match status" value="1"/>
</dbReference>
<dbReference type="InterPro" id="IPR031356">
    <property type="entry name" value="Stealth_CR4"/>
</dbReference>
<feature type="domain" description="Stealth protein CR1 conserved region 1" evidence="7">
    <location>
        <begin position="10"/>
        <end position="34"/>
    </location>
</feature>
<reference evidence="9 10" key="1">
    <citation type="submission" date="2017-06" db="EMBL/GenBank/DDBJ databases">
        <authorList>
            <person name="Kim H.J."/>
            <person name="Triplett B.A."/>
        </authorList>
    </citation>
    <scope>NUCLEOTIDE SEQUENCE [LARGE SCALE GENOMIC DNA]</scope>
    <source>
        <strain evidence="9 10">DSM 19307</strain>
    </source>
</reference>
<evidence type="ECO:0000259" key="6">
    <source>
        <dbReference type="Pfam" id="PF11380"/>
    </source>
</evidence>
<feature type="domain" description="Stealth protein CR4 conserved region 4" evidence="8">
    <location>
        <begin position="262"/>
        <end position="303"/>
    </location>
</feature>
<proteinExistence type="inferred from homology"/>
<evidence type="ECO:0000256" key="5">
    <source>
        <dbReference type="ARBA" id="ARBA00032902"/>
    </source>
</evidence>
<name>A0A239FSW7_EKHLU</name>
<evidence type="ECO:0000313" key="9">
    <source>
        <dbReference type="EMBL" id="SNS59668.1"/>
    </source>
</evidence>
<keyword evidence="10" id="KW-1185">Reference proteome</keyword>
<dbReference type="GO" id="GO:0000271">
    <property type="term" value="P:polysaccharide biosynthetic process"/>
    <property type="evidence" value="ECO:0007669"/>
    <property type="project" value="UniProtKB-KW"/>
</dbReference>
<organism evidence="9 10">
    <name type="scientific">Ekhidna lutea</name>
    <dbReference type="NCBI Taxonomy" id="447679"/>
    <lineage>
        <taxon>Bacteria</taxon>
        <taxon>Pseudomonadati</taxon>
        <taxon>Bacteroidota</taxon>
        <taxon>Cytophagia</taxon>
        <taxon>Cytophagales</taxon>
        <taxon>Reichenbachiellaceae</taxon>
        <taxon>Ekhidna</taxon>
    </lineage>
</organism>
<dbReference type="EMBL" id="FZPD01000001">
    <property type="protein sequence ID" value="SNS59668.1"/>
    <property type="molecule type" value="Genomic_DNA"/>
</dbReference>
<evidence type="ECO:0000256" key="4">
    <source>
        <dbReference type="ARBA" id="ARBA00023169"/>
    </source>
</evidence>
<dbReference type="PANTHER" id="PTHR24045">
    <property type="match status" value="1"/>
</dbReference>
<evidence type="ECO:0000256" key="1">
    <source>
        <dbReference type="ARBA" id="ARBA00007583"/>
    </source>
</evidence>
<evidence type="ECO:0000313" key="10">
    <source>
        <dbReference type="Proteomes" id="UP000198393"/>
    </source>
</evidence>
<dbReference type="GO" id="GO:0016772">
    <property type="term" value="F:transferase activity, transferring phosphorus-containing groups"/>
    <property type="evidence" value="ECO:0007669"/>
    <property type="project" value="InterPro"/>
</dbReference>
<feature type="domain" description="Stealth protein CR2 conserved region 2" evidence="6">
    <location>
        <begin position="47"/>
        <end position="147"/>
    </location>
</feature>
<evidence type="ECO:0000259" key="7">
    <source>
        <dbReference type="Pfam" id="PF17101"/>
    </source>
</evidence>
<dbReference type="Proteomes" id="UP000198393">
    <property type="component" value="Unassembled WGS sequence"/>
</dbReference>
<dbReference type="OrthoDB" id="9776077at2"/>
<evidence type="ECO:0000256" key="2">
    <source>
        <dbReference type="ARBA" id="ARBA00022423"/>
    </source>
</evidence>
<dbReference type="RefSeq" id="WP_089355552.1">
    <property type="nucleotide sequence ID" value="NZ_FZPD01000001.1"/>
</dbReference>
<dbReference type="AlphaFoldDB" id="A0A239FSW7"/>
<comment type="similarity">
    <text evidence="1">Belongs to the stealth family.</text>
</comment>
<gene>
    <name evidence="9" type="ORF">SAMN05421640_0808</name>
</gene>
<accession>A0A239FSW7</accession>
<protein>
    <recommendedName>
        <fullName evidence="2">Capsular polysaccharide phosphotransferase SacB</fullName>
    </recommendedName>
    <alternativeName>
        <fullName evidence="5">Stealth protein SacB</fullName>
    </alternativeName>
</protein>
<dbReference type="InterPro" id="IPR021520">
    <property type="entry name" value="Stealth_CR2"/>
</dbReference>
<keyword evidence="4" id="KW-0270">Exopolysaccharide synthesis</keyword>
<keyword evidence="3" id="KW-0808">Transferase</keyword>